<sequence>MPTKKAAEGLIAIADKNKDGKIAASELMAYFKSRNMNISLNQCERLVQSMDTNKDNKLDLNELIELLKKLL</sequence>
<proteinExistence type="predicted"/>
<name>A0ABD2Q0I5_9PLAT</name>
<keyword evidence="1" id="KW-0106">Calcium</keyword>
<dbReference type="SMART" id="SM00054">
    <property type="entry name" value="EFh"/>
    <property type="match status" value="2"/>
</dbReference>
<keyword evidence="4" id="KW-1185">Reference proteome</keyword>
<dbReference type="Proteomes" id="UP001626550">
    <property type="component" value="Unassembled WGS sequence"/>
</dbReference>
<dbReference type="AlphaFoldDB" id="A0ABD2Q0I5"/>
<dbReference type="SUPFAM" id="SSF47473">
    <property type="entry name" value="EF-hand"/>
    <property type="match status" value="1"/>
</dbReference>
<dbReference type="PROSITE" id="PS50222">
    <property type="entry name" value="EF_HAND_2"/>
    <property type="match status" value="2"/>
</dbReference>
<dbReference type="PROSITE" id="PS00018">
    <property type="entry name" value="EF_HAND_1"/>
    <property type="match status" value="2"/>
</dbReference>
<dbReference type="EMBL" id="JBJKFK010001418">
    <property type="protein sequence ID" value="KAL3313156.1"/>
    <property type="molecule type" value="Genomic_DNA"/>
</dbReference>
<organism evidence="3 4">
    <name type="scientific">Cichlidogyrus casuarinus</name>
    <dbReference type="NCBI Taxonomy" id="1844966"/>
    <lineage>
        <taxon>Eukaryota</taxon>
        <taxon>Metazoa</taxon>
        <taxon>Spiralia</taxon>
        <taxon>Lophotrochozoa</taxon>
        <taxon>Platyhelminthes</taxon>
        <taxon>Monogenea</taxon>
        <taxon>Monopisthocotylea</taxon>
        <taxon>Dactylogyridea</taxon>
        <taxon>Ancyrocephalidae</taxon>
        <taxon>Cichlidogyrus</taxon>
    </lineage>
</organism>
<gene>
    <name evidence="3" type="ORF">Ciccas_008238</name>
</gene>
<dbReference type="InterPro" id="IPR011992">
    <property type="entry name" value="EF-hand-dom_pair"/>
</dbReference>
<accession>A0ABD2Q0I5</accession>
<feature type="domain" description="EF-hand" evidence="2">
    <location>
        <begin position="38"/>
        <end position="71"/>
    </location>
</feature>
<evidence type="ECO:0000313" key="3">
    <source>
        <dbReference type="EMBL" id="KAL3313156.1"/>
    </source>
</evidence>
<evidence type="ECO:0000313" key="4">
    <source>
        <dbReference type="Proteomes" id="UP001626550"/>
    </source>
</evidence>
<dbReference type="Pfam" id="PF13499">
    <property type="entry name" value="EF-hand_7"/>
    <property type="match status" value="1"/>
</dbReference>
<dbReference type="InterPro" id="IPR002048">
    <property type="entry name" value="EF_hand_dom"/>
</dbReference>
<evidence type="ECO:0000259" key="2">
    <source>
        <dbReference type="PROSITE" id="PS50222"/>
    </source>
</evidence>
<comment type="caution">
    <text evidence="3">The sequence shown here is derived from an EMBL/GenBank/DDBJ whole genome shotgun (WGS) entry which is preliminary data.</text>
</comment>
<dbReference type="CDD" id="cd00051">
    <property type="entry name" value="EFh"/>
    <property type="match status" value="1"/>
</dbReference>
<feature type="domain" description="EF-hand" evidence="2">
    <location>
        <begin position="2"/>
        <end position="37"/>
    </location>
</feature>
<dbReference type="InterPro" id="IPR018247">
    <property type="entry name" value="EF_Hand_1_Ca_BS"/>
</dbReference>
<dbReference type="Gene3D" id="1.10.238.10">
    <property type="entry name" value="EF-hand"/>
    <property type="match status" value="1"/>
</dbReference>
<evidence type="ECO:0000256" key="1">
    <source>
        <dbReference type="ARBA" id="ARBA00022837"/>
    </source>
</evidence>
<reference evidence="3 4" key="1">
    <citation type="submission" date="2024-11" db="EMBL/GenBank/DDBJ databases">
        <title>Adaptive evolution of stress response genes in parasites aligns with host niche diversity.</title>
        <authorList>
            <person name="Hahn C."/>
            <person name="Resl P."/>
        </authorList>
    </citation>
    <scope>NUCLEOTIDE SEQUENCE [LARGE SCALE GENOMIC DNA]</scope>
    <source>
        <strain evidence="3">EGGRZ-B1_66</strain>
        <tissue evidence="3">Body</tissue>
    </source>
</reference>
<protein>
    <recommendedName>
        <fullName evidence="2">EF-hand domain-containing protein</fullName>
    </recommendedName>
</protein>